<keyword evidence="2" id="KW-1185">Reference proteome</keyword>
<evidence type="ECO:0000313" key="2">
    <source>
        <dbReference type="Proteomes" id="UP000233551"/>
    </source>
</evidence>
<comment type="caution">
    <text evidence="1">The sequence shown here is derived from an EMBL/GenBank/DDBJ whole genome shotgun (WGS) entry which is preliminary data.</text>
</comment>
<dbReference type="EMBL" id="PGOL01000763">
    <property type="protein sequence ID" value="PKI65201.1"/>
    <property type="molecule type" value="Genomic_DNA"/>
</dbReference>
<accession>A0A2I0K9I4</accession>
<proteinExistence type="predicted"/>
<reference evidence="1 2" key="1">
    <citation type="submission" date="2017-11" db="EMBL/GenBank/DDBJ databases">
        <title>De-novo sequencing of pomegranate (Punica granatum L.) genome.</title>
        <authorList>
            <person name="Akparov Z."/>
            <person name="Amiraslanov A."/>
            <person name="Hajiyeva S."/>
            <person name="Abbasov M."/>
            <person name="Kaur K."/>
            <person name="Hamwieh A."/>
            <person name="Solovyev V."/>
            <person name="Salamov A."/>
            <person name="Braich B."/>
            <person name="Kosarev P."/>
            <person name="Mahmoud A."/>
            <person name="Hajiyev E."/>
            <person name="Babayeva S."/>
            <person name="Izzatullayeva V."/>
            <person name="Mammadov A."/>
            <person name="Mammadov A."/>
            <person name="Sharifova S."/>
            <person name="Ojaghi J."/>
            <person name="Eynullazada K."/>
            <person name="Bayramov B."/>
            <person name="Abdulazimova A."/>
            <person name="Shahmuradov I."/>
        </authorList>
    </citation>
    <scope>NUCLEOTIDE SEQUENCE [LARGE SCALE GENOMIC DNA]</scope>
    <source>
        <strain evidence="2">cv. AG2017</strain>
        <tissue evidence="1">Leaf</tissue>
    </source>
</reference>
<name>A0A2I0K9I4_PUNGR</name>
<dbReference type="Proteomes" id="UP000233551">
    <property type="component" value="Unassembled WGS sequence"/>
</dbReference>
<organism evidence="1 2">
    <name type="scientific">Punica granatum</name>
    <name type="common">Pomegranate</name>
    <dbReference type="NCBI Taxonomy" id="22663"/>
    <lineage>
        <taxon>Eukaryota</taxon>
        <taxon>Viridiplantae</taxon>
        <taxon>Streptophyta</taxon>
        <taxon>Embryophyta</taxon>
        <taxon>Tracheophyta</taxon>
        <taxon>Spermatophyta</taxon>
        <taxon>Magnoliopsida</taxon>
        <taxon>eudicotyledons</taxon>
        <taxon>Gunneridae</taxon>
        <taxon>Pentapetalae</taxon>
        <taxon>rosids</taxon>
        <taxon>malvids</taxon>
        <taxon>Myrtales</taxon>
        <taxon>Lythraceae</taxon>
        <taxon>Punica</taxon>
    </lineage>
</organism>
<gene>
    <name evidence="1" type="ORF">CRG98_014350</name>
</gene>
<protein>
    <submittedName>
        <fullName evidence="1">Uncharacterized protein</fullName>
    </submittedName>
</protein>
<dbReference type="AlphaFoldDB" id="A0A2I0K9I4"/>
<evidence type="ECO:0000313" key="1">
    <source>
        <dbReference type="EMBL" id="PKI65201.1"/>
    </source>
</evidence>
<sequence>MPIRDTTTPLNAHALDALILSSSSPLGSSRNDHLRPCNMPPSLLLLQQTTTTQQLTRHYDLPFFLSRLKEGDSHSPSSHPLLPPKPVTPMTTPSWSSLPSSLAIPPLTGCCCSRAPYRAPWSCFVAAEVPSDSLTEAFNINCLLLKPCPAVSIVSRASLAVPLEVPELSRNSLAPSLVHSPRLPHCY</sequence>